<evidence type="ECO:0000313" key="3">
    <source>
        <dbReference type="Proteomes" id="UP000253987"/>
    </source>
</evidence>
<gene>
    <name evidence="2" type="ORF">DIT71_08135</name>
</gene>
<dbReference type="OrthoDB" id="6168710at2"/>
<sequence>MIVDWPDALMGFGAGVTVSVLYFAGLAGSVRVALRSSRPAAVLLPSAVLRIGLLLAVGWLVTDGATRVWASAGYGVAFFLVRFLATLLARQPCPEDV</sequence>
<dbReference type="Pfam" id="PF12966">
    <property type="entry name" value="AtpR"/>
    <property type="match status" value="1"/>
</dbReference>
<evidence type="ECO:0000256" key="1">
    <source>
        <dbReference type="SAM" id="Phobius"/>
    </source>
</evidence>
<reference evidence="2 3" key="2">
    <citation type="submission" date="2018-06" db="EMBL/GenBank/DDBJ databases">
        <title>Marinobactersediminissp. nov, a moderately halophilic bacterium isolated from marine solar saltern.</title>
        <authorList>
            <person name="Zhang Y."/>
        </authorList>
    </citation>
    <scope>NUCLEOTIDE SEQUENCE [LARGE SCALE GENOMIC DNA]</scope>
    <source>
        <strain evidence="2 3">F01</strain>
    </source>
</reference>
<organism evidence="2 3">
    <name type="scientific">Marinobacter vulgaris</name>
    <dbReference type="NCBI Taxonomy" id="1928331"/>
    <lineage>
        <taxon>Bacteria</taxon>
        <taxon>Pseudomonadati</taxon>
        <taxon>Pseudomonadota</taxon>
        <taxon>Gammaproteobacteria</taxon>
        <taxon>Pseudomonadales</taxon>
        <taxon>Marinobacteraceae</taxon>
        <taxon>Marinobacter</taxon>
    </lineage>
</organism>
<keyword evidence="1" id="KW-0472">Membrane</keyword>
<proteinExistence type="predicted"/>
<reference evidence="3" key="1">
    <citation type="submission" date="2018-05" db="EMBL/GenBank/DDBJ databases">
        <authorList>
            <person name="Lu D."/>
        </authorList>
    </citation>
    <scope>NUCLEOTIDE SEQUENCE [LARGE SCALE GENOMIC DNA]</scope>
    <source>
        <strain evidence="3">F01</strain>
    </source>
</reference>
<dbReference type="InterPro" id="IPR017581">
    <property type="entry name" value="AtpR-like"/>
</dbReference>
<feature type="transmembrane region" description="Helical" evidence="1">
    <location>
        <begin position="12"/>
        <end position="34"/>
    </location>
</feature>
<dbReference type="AlphaFoldDB" id="A0A2V3ZLW3"/>
<feature type="transmembrane region" description="Helical" evidence="1">
    <location>
        <begin position="68"/>
        <end position="89"/>
    </location>
</feature>
<protein>
    <submittedName>
        <fullName evidence="2">ATP synthase subunit AtpR</fullName>
    </submittedName>
</protein>
<evidence type="ECO:0000313" key="2">
    <source>
        <dbReference type="EMBL" id="PXX92034.1"/>
    </source>
</evidence>
<keyword evidence="1" id="KW-0812">Transmembrane</keyword>
<keyword evidence="1" id="KW-1133">Transmembrane helix</keyword>
<feature type="transmembrane region" description="Helical" evidence="1">
    <location>
        <begin position="41"/>
        <end position="62"/>
    </location>
</feature>
<dbReference type="Proteomes" id="UP000253987">
    <property type="component" value="Unassembled WGS sequence"/>
</dbReference>
<keyword evidence="3" id="KW-1185">Reference proteome</keyword>
<dbReference type="EMBL" id="QFWX01000003">
    <property type="protein sequence ID" value="PXX92034.1"/>
    <property type="molecule type" value="Genomic_DNA"/>
</dbReference>
<comment type="caution">
    <text evidence="2">The sequence shown here is derived from an EMBL/GenBank/DDBJ whole genome shotgun (WGS) entry which is preliminary data.</text>
</comment>
<name>A0A2V3ZLW3_9GAMM</name>
<accession>A0A2V3ZLW3</accession>